<dbReference type="InParanoid" id="A0LR39"/>
<reference evidence="1 2" key="1">
    <citation type="journal article" date="2009" name="Genome Res.">
        <title>Complete genome of the cellulolytic thermophile Acidothermus cellulolyticus 11B provides insights into its ecophysiological and evolutionary adaptations.</title>
        <authorList>
            <person name="Barabote R.D."/>
            <person name="Xie G."/>
            <person name="Leu D.H."/>
            <person name="Normand P."/>
            <person name="Necsulea A."/>
            <person name="Daubin V."/>
            <person name="Medigue C."/>
            <person name="Adney W.S."/>
            <person name="Xu X.C."/>
            <person name="Lapidus A."/>
            <person name="Parales R.E."/>
            <person name="Detter C."/>
            <person name="Pujic P."/>
            <person name="Bruce D."/>
            <person name="Lavire C."/>
            <person name="Challacombe J.F."/>
            <person name="Brettin T.S."/>
            <person name="Berry A.M."/>
        </authorList>
    </citation>
    <scope>NUCLEOTIDE SEQUENCE [LARGE SCALE GENOMIC DNA]</scope>
    <source>
        <strain evidence="2">ATCC 43068 / DSM 8971 / 11B</strain>
    </source>
</reference>
<name>A0LR39_ACIC1</name>
<keyword evidence="2" id="KW-1185">Reference proteome</keyword>
<accession>A0LR39</accession>
<dbReference type="KEGG" id="ace:Acel_0123"/>
<dbReference type="Proteomes" id="UP000008221">
    <property type="component" value="Chromosome"/>
</dbReference>
<dbReference type="AlphaFoldDB" id="A0LR39"/>
<dbReference type="EMBL" id="CP000481">
    <property type="protein sequence ID" value="ABK51899.1"/>
    <property type="molecule type" value="Genomic_DNA"/>
</dbReference>
<protein>
    <submittedName>
        <fullName evidence="1">Uncharacterized protein</fullName>
    </submittedName>
</protein>
<dbReference type="HOGENOM" id="CLU_2091479_0_0_11"/>
<organism evidence="1 2">
    <name type="scientific">Acidothermus cellulolyticus (strain ATCC 43068 / DSM 8971 / 11B)</name>
    <dbReference type="NCBI Taxonomy" id="351607"/>
    <lineage>
        <taxon>Bacteria</taxon>
        <taxon>Bacillati</taxon>
        <taxon>Actinomycetota</taxon>
        <taxon>Actinomycetes</taxon>
        <taxon>Acidothermales</taxon>
        <taxon>Acidothermaceae</taxon>
        <taxon>Acidothermus</taxon>
    </lineage>
</organism>
<sequence length="116" mass="12300">MYTILPPCRGNRVTGGLRAYLDDAHDLLELTLPRPVRVSDLSGDGPLPTSGTVVVLVNHANVDRVEQASSRYRAAGIELCAVDPDGLATESTKANLGTHPPICSALRRPKTRVASG</sequence>
<proteinExistence type="predicted"/>
<gene>
    <name evidence="1" type="ordered locus">Acel_0123</name>
</gene>
<evidence type="ECO:0000313" key="1">
    <source>
        <dbReference type="EMBL" id="ABK51899.1"/>
    </source>
</evidence>
<dbReference type="STRING" id="351607.Acel_0123"/>
<evidence type="ECO:0000313" key="2">
    <source>
        <dbReference type="Proteomes" id="UP000008221"/>
    </source>
</evidence>